<dbReference type="Gramene" id="TraesCAD_scaffold_007126_01G000100.1">
    <property type="protein sequence ID" value="TraesCAD_scaffold_007126_01G000100.1"/>
    <property type="gene ID" value="TraesCAD_scaffold_007126_01G000100"/>
</dbReference>
<dbReference type="Gramene" id="TraesWEE_scaffold_032983_01G000100.1">
    <property type="protein sequence ID" value="TraesWEE_scaffold_032983_01G000100.1"/>
    <property type="gene ID" value="TraesWEE_scaffold_032983_01G000100"/>
</dbReference>
<reference evidence="2" key="1">
    <citation type="submission" date="2018-08" db="EMBL/GenBank/DDBJ databases">
        <authorList>
            <person name="Rossello M."/>
        </authorList>
    </citation>
    <scope>NUCLEOTIDE SEQUENCE [LARGE SCALE GENOMIC DNA]</scope>
    <source>
        <strain evidence="2">cv. Chinese Spring</strain>
    </source>
</reference>
<feature type="compositionally biased region" description="Low complexity" evidence="1">
    <location>
        <begin position="91"/>
        <end position="103"/>
    </location>
</feature>
<feature type="compositionally biased region" description="Low complexity" evidence="1">
    <location>
        <begin position="52"/>
        <end position="66"/>
    </location>
</feature>
<accession>A0A3B6C1T5</accession>
<evidence type="ECO:0000313" key="3">
    <source>
        <dbReference type="Proteomes" id="UP000019116"/>
    </source>
</evidence>
<sequence length="501" mass="54270">MTIEMVSYMKKKYKTCGPTHQRVTCPVYIYTIQGQNCQLHDDHPQEKMGIRSPLLPSQNSSSSPESRVTNLFSDPRASMIRRVSSSICLPLSSTSASSQSNRSTGHGGSFLDRGGCGGSLLDRGGGGGLVEVVGFPEVVDGARLPGVEPQPRLPLPAPVQQADGARVEAPAPPLRVVPAEPVLVPPVVHRHDLAGEHQQERRQRPQAVDPLLLLLDRHPLLHPPRVAPRAPPRHVDHHHARVEVARPAPPVRALPERGAEPRVRPEGVGEVLGEVGVAVLGRRHHVAAAGVEVHGPELPDVVDDHHVGVEVDDPAHGAGQRVGEVDASVVERLVQRVAHGAGDAAADAGRVEEVHAGVQVREGGAHGVGVPPPRRQEVEGHVLRARRVLQDGEDGGDGAAEVVGVQRHGDVHALPRPPRRAPVAVPERRRLPEPRPRRRQPCSVRRRPGARHHRHAVGCHQHRGQKRPRRRHRAFFSRTRARRGERGDKGCTPARTGRVAS</sequence>
<dbReference type="Gramene" id="TraesCS2B03G0396100.1">
    <property type="protein sequence ID" value="TraesCS2B03G0396100.1.CDS1"/>
    <property type="gene ID" value="TraesCS2B03G0396100"/>
</dbReference>
<dbReference type="Gramene" id="TraesJUL2B03G00885190.1">
    <property type="protein sequence ID" value="TraesJUL2B03G00885190.1.CDS1"/>
    <property type="gene ID" value="TraesJUL2B03G00885190"/>
</dbReference>
<feature type="region of interest" description="Disordered" evidence="1">
    <location>
        <begin position="42"/>
        <end position="69"/>
    </location>
</feature>
<dbReference type="Gramene" id="TraesSYM2B03G00891720.1">
    <property type="protein sequence ID" value="TraesSYM2B03G00891720.1.CDS1"/>
    <property type="gene ID" value="TraesSYM2B03G00891720"/>
</dbReference>
<name>A0A3B6C1T5_WHEAT</name>
<dbReference type="Proteomes" id="UP000019116">
    <property type="component" value="Chromosome 2B"/>
</dbReference>
<feature type="region of interest" description="Disordered" evidence="1">
    <location>
        <begin position="411"/>
        <end position="501"/>
    </location>
</feature>
<proteinExistence type="predicted"/>
<feature type="region of interest" description="Disordered" evidence="1">
    <location>
        <begin position="91"/>
        <end position="110"/>
    </location>
</feature>
<reference evidence="2" key="2">
    <citation type="submission" date="2018-10" db="UniProtKB">
        <authorList>
            <consortium name="EnsemblPlants"/>
        </authorList>
    </citation>
    <scope>IDENTIFICATION</scope>
</reference>
<keyword evidence="3" id="KW-1185">Reference proteome</keyword>
<evidence type="ECO:0000256" key="1">
    <source>
        <dbReference type="SAM" id="MobiDB-lite"/>
    </source>
</evidence>
<dbReference type="Gramene" id="TraesCLE_scaffold_027754_01G000100.1">
    <property type="protein sequence ID" value="TraesCLE_scaffold_027754_01G000100.1"/>
    <property type="gene ID" value="TraesCLE_scaffold_027754_01G000100"/>
</dbReference>
<dbReference type="Gramene" id="TraesNOR2B03G00892150.1">
    <property type="protein sequence ID" value="TraesNOR2B03G00892150.1.CDS1"/>
    <property type="gene ID" value="TraesNOR2B03G00892150"/>
</dbReference>
<dbReference type="OMA" id="CTPARTG"/>
<protein>
    <submittedName>
        <fullName evidence="2">Uncharacterized protein</fullName>
    </submittedName>
</protein>
<dbReference type="AlphaFoldDB" id="A0A3B6C1T5"/>
<dbReference type="EnsemblPlants" id="TraesCS2B02G163500.1">
    <property type="protein sequence ID" value="TraesCS2B02G163500.1.cds1"/>
    <property type="gene ID" value="TraesCS2B02G163500"/>
</dbReference>
<evidence type="ECO:0000313" key="2">
    <source>
        <dbReference type="EnsemblPlants" id="TraesCS2B02G163500.1.cds1"/>
    </source>
</evidence>
<organism evidence="2">
    <name type="scientific">Triticum aestivum</name>
    <name type="common">Wheat</name>
    <dbReference type="NCBI Taxonomy" id="4565"/>
    <lineage>
        <taxon>Eukaryota</taxon>
        <taxon>Viridiplantae</taxon>
        <taxon>Streptophyta</taxon>
        <taxon>Embryophyta</taxon>
        <taxon>Tracheophyta</taxon>
        <taxon>Spermatophyta</taxon>
        <taxon>Magnoliopsida</taxon>
        <taxon>Liliopsida</taxon>
        <taxon>Poales</taxon>
        <taxon>Poaceae</taxon>
        <taxon>BOP clade</taxon>
        <taxon>Pooideae</taxon>
        <taxon>Triticodae</taxon>
        <taxon>Triticeae</taxon>
        <taxon>Triticinae</taxon>
        <taxon>Triticum</taxon>
    </lineage>
</organism>
<dbReference type="Gramene" id="TraesRN2B0100404300.1">
    <property type="protein sequence ID" value="TraesRN2B0100404300.1"/>
    <property type="gene ID" value="TraesRN2B0100404300"/>
</dbReference>
<dbReference type="Gramene" id="TraesROB_scaffold_035300_01G000200.1">
    <property type="protein sequence ID" value="TraesROB_scaffold_035300_01G000200.1"/>
    <property type="gene ID" value="TraesROB_scaffold_035300_01G000200"/>
</dbReference>
<feature type="compositionally biased region" description="Basic and acidic residues" evidence="1">
    <location>
        <begin position="426"/>
        <end position="435"/>
    </location>
</feature>
<feature type="compositionally biased region" description="Basic residues" evidence="1">
    <location>
        <begin position="436"/>
        <end position="481"/>
    </location>
</feature>
<dbReference type="Gramene" id="TraesCS2B02G163500.1">
    <property type="protein sequence ID" value="TraesCS2B02G163500.1.cds1"/>
    <property type="gene ID" value="TraesCS2B02G163500"/>
</dbReference>
<dbReference type="Gramene" id="TraesJAG2B03G00879040.1">
    <property type="protein sequence ID" value="TraesJAG2B03G00879040.1.CDS1"/>
    <property type="gene ID" value="TraesJAG2B03G00879040"/>
</dbReference>